<dbReference type="CDD" id="cd00201">
    <property type="entry name" value="WW"/>
    <property type="match status" value="1"/>
</dbReference>
<dbReference type="GO" id="GO:0005905">
    <property type="term" value="C:clathrin-coated pit"/>
    <property type="evidence" value="ECO:0007669"/>
    <property type="project" value="TreeGrafter"/>
</dbReference>
<dbReference type="SMART" id="SM00055">
    <property type="entry name" value="FCH"/>
    <property type="match status" value="1"/>
</dbReference>
<dbReference type="PANTHER" id="PTHR23065:SF57">
    <property type="entry name" value="GROWTH ARREST-SPECIFIC PROTEIN 7"/>
    <property type="match status" value="1"/>
</dbReference>
<dbReference type="InterPro" id="IPR001202">
    <property type="entry name" value="WW_dom"/>
</dbReference>
<feature type="domain" description="F-BAR" evidence="5">
    <location>
        <begin position="109"/>
        <end position="373"/>
    </location>
</feature>
<name>A0A4D9DT52_9SAUR</name>
<dbReference type="CDD" id="cd07649">
    <property type="entry name" value="F-BAR_GAS7"/>
    <property type="match status" value="1"/>
</dbReference>
<evidence type="ECO:0000313" key="6">
    <source>
        <dbReference type="EMBL" id="TFJ99707.1"/>
    </source>
</evidence>
<dbReference type="Proteomes" id="UP000297703">
    <property type="component" value="Unassembled WGS sequence"/>
</dbReference>
<feature type="coiled-coil region" evidence="2">
    <location>
        <begin position="221"/>
        <end position="280"/>
    </location>
</feature>
<protein>
    <submittedName>
        <fullName evidence="6">Zinc transporter 3</fullName>
    </submittedName>
</protein>
<dbReference type="Pfam" id="PF00397">
    <property type="entry name" value="WW"/>
    <property type="match status" value="1"/>
</dbReference>
<dbReference type="InterPro" id="IPR027267">
    <property type="entry name" value="AH/BAR_dom_sf"/>
</dbReference>
<evidence type="ECO:0000256" key="2">
    <source>
        <dbReference type="SAM" id="Coils"/>
    </source>
</evidence>
<feature type="region of interest" description="Disordered" evidence="3">
    <location>
        <begin position="13"/>
        <end position="86"/>
    </location>
</feature>
<dbReference type="FunFam" id="1.20.1270.60:FF:000024">
    <property type="entry name" value="growth arrest-specific protein 7 isoform X2"/>
    <property type="match status" value="1"/>
</dbReference>
<accession>A0A4D9DT52</accession>
<evidence type="ECO:0000259" key="5">
    <source>
        <dbReference type="PROSITE" id="PS51741"/>
    </source>
</evidence>
<dbReference type="SUPFAM" id="SSF51045">
    <property type="entry name" value="WW domain"/>
    <property type="match status" value="1"/>
</dbReference>
<dbReference type="Pfam" id="PF16623">
    <property type="entry name" value="WW_FCH_linker"/>
    <property type="match status" value="1"/>
</dbReference>
<dbReference type="AlphaFoldDB" id="A0A4D9DT52"/>
<dbReference type="InterPro" id="IPR037957">
    <property type="entry name" value="GAS7_F-BAR"/>
</dbReference>
<dbReference type="SUPFAM" id="SSF103657">
    <property type="entry name" value="BAR/IMD domain-like"/>
    <property type="match status" value="1"/>
</dbReference>
<comment type="caution">
    <text evidence="6">The sequence shown here is derived from an EMBL/GenBank/DDBJ whole genome shotgun (WGS) entry which is preliminary data.</text>
</comment>
<dbReference type="STRING" id="55544.A0A4D9DT52"/>
<dbReference type="PROSITE" id="PS50020">
    <property type="entry name" value="WW_DOMAIN_2"/>
    <property type="match status" value="1"/>
</dbReference>
<dbReference type="GO" id="GO:0048812">
    <property type="term" value="P:neuron projection morphogenesis"/>
    <property type="evidence" value="ECO:0007669"/>
    <property type="project" value="TreeGrafter"/>
</dbReference>
<keyword evidence="1 2" id="KW-0175">Coiled coil</keyword>
<dbReference type="GO" id="GO:0005886">
    <property type="term" value="C:plasma membrane"/>
    <property type="evidence" value="ECO:0007669"/>
    <property type="project" value="TreeGrafter"/>
</dbReference>
<dbReference type="GO" id="GO:0030136">
    <property type="term" value="C:clathrin-coated vesicle"/>
    <property type="evidence" value="ECO:0007669"/>
    <property type="project" value="TreeGrafter"/>
</dbReference>
<dbReference type="GO" id="GO:0048268">
    <property type="term" value="P:clathrin coat assembly"/>
    <property type="evidence" value="ECO:0007669"/>
    <property type="project" value="TreeGrafter"/>
</dbReference>
<evidence type="ECO:0000256" key="1">
    <source>
        <dbReference type="PROSITE-ProRule" id="PRU01077"/>
    </source>
</evidence>
<evidence type="ECO:0000259" key="4">
    <source>
        <dbReference type="PROSITE" id="PS50020"/>
    </source>
</evidence>
<dbReference type="InterPro" id="IPR001060">
    <property type="entry name" value="FCH_dom"/>
</dbReference>
<sequence>MSPQGHRYYVNTFTNETTWERPSSVPGTPRSPGSQKSAVPAANGYHTPVTPMHQMEPGHMSLRKPSGDPQSPGSPRVPRRLARESSRTINCVTFPHPDTMQEQQLLKPTEWSYCDYFWADKKDPQGNNTVSGFEILLQKQLKGKQMQKEMAEFVRERIKIEEEYAKNLSKLSQNSLAAQEEGTLGEAWGQLKKSLADEAEVHLKFSSKLQSEVEKPLLNFRENFKKDMKKYDHHIADLRKQLASRYTAVEKARKALTERQKDLEMKTQQLEIKLSNKTEEEIKKARRKSTQAGDDLMRCVDLYNQAQSKWFEEMVTSTLELERLEVERVEMIRQHLCQYTQLRHETDMFNQSIFDVFPKEALHAAKWISQPEAGPLLLEFCFHLLEEENNLTQGISVW</sequence>
<dbReference type="PANTHER" id="PTHR23065">
    <property type="entry name" value="PROLINE-SERINE-THREONINE PHOSPHATASE INTERACTING PROTEIN 1"/>
    <property type="match status" value="1"/>
</dbReference>
<reference evidence="6 7" key="1">
    <citation type="submission" date="2019-04" db="EMBL/GenBank/DDBJ databases">
        <title>Draft genome of the big-headed turtle Platysternon megacephalum.</title>
        <authorList>
            <person name="Gong S."/>
        </authorList>
    </citation>
    <scope>NUCLEOTIDE SEQUENCE [LARGE SCALE GENOMIC DNA]</scope>
    <source>
        <strain evidence="6">DO16091913</strain>
        <tissue evidence="6">Muscle</tissue>
    </source>
</reference>
<dbReference type="InterPro" id="IPR031160">
    <property type="entry name" value="F_BAR_dom"/>
</dbReference>
<organism evidence="6 7">
    <name type="scientific">Platysternon megacephalum</name>
    <name type="common">big-headed turtle</name>
    <dbReference type="NCBI Taxonomy" id="55544"/>
    <lineage>
        <taxon>Eukaryota</taxon>
        <taxon>Metazoa</taxon>
        <taxon>Chordata</taxon>
        <taxon>Craniata</taxon>
        <taxon>Vertebrata</taxon>
        <taxon>Euteleostomi</taxon>
        <taxon>Archelosauria</taxon>
        <taxon>Testudinata</taxon>
        <taxon>Testudines</taxon>
        <taxon>Cryptodira</taxon>
        <taxon>Durocryptodira</taxon>
        <taxon>Testudinoidea</taxon>
        <taxon>Platysternidae</taxon>
        <taxon>Platysternon</taxon>
    </lineage>
</organism>
<gene>
    <name evidence="6" type="ORF">DR999_PMT18257</name>
</gene>
<feature type="domain" description="WW" evidence="4">
    <location>
        <begin position="1"/>
        <end position="24"/>
    </location>
</feature>
<dbReference type="EMBL" id="QXTE01000311">
    <property type="protein sequence ID" value="TFJ99707.1"/>
    <property type="molecule type" value="Genomic_DNA"/>
</dbReference>
<dbReference type="GO" id="GO:0072583">
    <property type="term" value="P:clathrin-dependent endocytosis"/>
    <property type="evidence" value="ECO:0007669"/>
    <property type="project" value="TreeGrafter"/>
</dbReference>
<dbReference type="Pfam" id="PF00611">
    <property type="entry name" value="FCH"/>
    <property type="match status" value="1"/>
</dbReference>
<dbReference type="PROSITE" id="PS51741">
    <property type="entry name" value="F_BAR"/>
    <property type="match status" value="1"/>
</dbReference>
<proteinExistence type="predicted"/>
<dbReference type="Gene3D" id="2.20.70.10">
    <property type="match status" value="1"/>
</dbReference>
<reference evidence="6 7" key="2">
    <citation type="submission" date="2019-04" db="EMBL/GenBank/DDBJ databases">
        <title>The genome sequence of big-headed turtle.</title>
        <authorList>
            <person name="Gong S."/>
        </authorList>
    </citation>
    <scope>NUCLEOTIDE SEQUENCE [LARGE SCALE GENOMIC DNA]</scope>
    <source>
        <strain evidence="6">DO16091913</strain>
        <tissue evidence="6">Muscle</tissue>
    </source>
</reference>
<keyword evidence="7" id="KW-1185">Reference proteome</keyword>
<dbReference type="InterPro" id="IPR036020">
    <property type="entry name" value="WW_dom_sf"/>
</dbReference>
<dbReference type="OrthoDB" id="28357at2759"/>
<evidence type="ECO:0000256" key="3">
    <source>
        <dbReference type="SAM" id="MobiDB-lite"/>
    </source>
</evidence>
<dbReference type="Gene3D" id="1.20.1270.60">
    <property type="entry name" value="Arfaptin homology (AH) domain/BAR domain"/>
    <property type="match status" value="1"/>
</dbReference>
<evidence type="ECO:0000313" key="7">
    <source>
        <dbReference type="Proteomes" id="UP000297703"/>
    </source>
</evidence>